<dbReference type="AlphaFoldDB" id="A0ABD0WDC3"/>
<keyword evidence="2" id="KW-1185">Reference proteome</keyword>
<evidence type="ECO:0000313" key="1">
    <source>
        <dbReference type="EMBL" id="KAL0967730.1"/>
    </source>
</evidence>
<name>A0ABD0WDC3_UMBPY</name>
<dbReference type="Proteomes" id="UP001557470">
    <property type="component" value="Unassembled WGS sequence"/>
</dbReference>
<organism evidence="1 2">
    <name type="scientific">Umbra pygmaea</name>
    <name type="common">Eastern mudminnow</name>
    <dbReference type="NCBI Taxonomy" id="75934"/>
    <lineage>
        <taxon>Eukaryota</taxon>
        <taxon>Metazoa</taxon>
        <taxon>Chordata</taxon>
        <taxon>Craniata</taxon>
        <taxon>Vertebrata</taxon>
        <taxon>Euteleostomi</taxon>
        <taxon>Actinopterygii</taxon>
        <taxon>Neopterygii</taxon>
        <taxon>Teleostei</taxon>
        <taxon>Protacanthopterygii</taxon>
        <taxon>Esociformes</taxon>
        <taxon>Umbridae</taxon>
        <taxon>Umbra</taxon>
    </lineage>
</organism>
<comment type="caution">
    <text evidence="1">The sequence shown here is derived from an EMBL/GenBank/DDBJ whole genome shotgun (WGS) entry which is preliminary data.</text>
</comment>
<reference evidence="1 2" key="1">
    <citation type="submission" date="2024-06" db="EMBL/GenBank/DDBJ databases">
        <authorList>
            <person name="Pan Q."/>
            <person name="Wen M."/>
            <person name="Jouanno E."/>
            <person name="Zahm M."/>
            <person name="Klopp C."/>
            <person name="Cabau C."/>
            <person name="Louis A."/>
            <person name="Berthelot C."/>
            <person name="Parey E."/>
            <person name="Roest Crollius H."/>
            <person name="Montfort J."/>
            <person name="Robinson-Rechavi M."/>
            <person name="Bouchez O."/>
            <person name="Lampietro C."/>
            <person name="Lopez Roques C."/>
            <person name="Donnadieu C."/>
            <person name="Postlethwait J."/>
            <person name="Bobe J."/>
            <person name="Verreycken H."/>
            <person name="Guiguen Y."/>
        </authorList>
    </citation>
    <scope>NUCLEOTIDE SEQUENCE [LARGE SCALE GENOMIC DNA]</scope>
    <source>
        <strain evidence="1">Up_M1</strain>
        <tissue evidence="1">Testis</tissue>
    </source>
</reference>
<protein>
    <submittedName>
        <fullName evidence="1">Uncharacterized protein</fullName>
    </submittedName>
</protein>
<sequence length="98" mass="11236">MRRESHCVTVVDHWRACFQLPATFSPYPSVSEPTIHRPPLVCLLLSITQPHSPSLGRHVRPADLCRLTSSQSVTSRHTYSHRVRLRDIHIQTRILGHP</sequence>
<proteinExistence type="predicted"/>
<evidence type="ECO:0000313" key="2">
    <source>
        <dbReference type="Proteomes" id="UP001557470"/>
    </source>
</evidence>
<accession>A0ABD0WDC3</accession>
<dbReference type="EMBL" id="JAGEUA010000008">
    <property type="protein sequence ID" value="KAL0967730.1"/>
    <property type="molecule type" value="Genomic_DNA"/>
</dbReference>
<gene>
    <name evidence="1" type="ORF">UPYG_G00256150</name>
</gene>